<dbReference type="RefSeq" id="WP_185130796.1">
    <property type="nucleotide sequence ID" value="NZ_JACJVO010000024.1"/>
</dbReference>
<evidence type="ECO:0000313" key="9">
    <source>
        <dbReference type="Proteomes" id="UP000564644"/>
    </source>
</evidence>
<dbReference type="Proteomes" id="UP000564644">
    <property type="component" value="Unassembled WGS sequence"/>
</dbReference>
<dbReference type="PROSITE" id="PS51257">
    <property type="entry name" value="PROKAR_LIPOPROTEIN"/>
    <property type="match status" value="1"/>
</dbReference>
<reference evidence="8 9" key="1">
    <citation type="submission" date="2020-08" db="EMBL/GenBank/DDBJ databases">
        <title>Cohnella phylogeny.</title>
        <authorList>
            <person name="Dunlap C."/>
        </authorList>
    </citation>
    <scope>NUCLEOTIDE SEQUENCE [LARGE SCALE GENOMIC DNA]</scope>
    <source>
        <strain evidence="8 9">CBP 2801</strain>
    </source>
</reference>
<comment type="similarity">
    <text evidence="2">Belongs to the bacterial solute-binding protein 8 family.</text>
</comment>
<dbReference type="AlphaFoldDB" id="A0A7X0SNG0"/>
<comment type="subcellular location">
    <subcellularLocation>
        <location evidence="1">Cell envelope</location>
    </subcellularLocation>
</comment>
<protein>
    <submittedName>
        <fullName evidence="8">ABC transporter substrate-binding protein</fullName>
    </submittedName>
</protein>
<name>A0A7X0SNG0_9BACL</name>
<feature type="compositionally biased region" description="Low complexity" evidence="5">
    <location>
        <begin position="35"/>
        <end position="49"/>
    </location>
</feature>
<dbReference type="InterPro" id="IPR051313">
    <property type="entry name" value="Bact_iron-sidero_bind"/>
</dbReference>
<dbReference type="GO" id="GO:0030288">
    <property type="term" value="C:outer membrane-bounded periplasmic space"/>
    <property type="evidence" value="ECO:0007669"/>
    <property type="project" value="TreeGrafter"/>
</dbReference>
<evidence type="ECO:0000256" key="6">
    <source>
        <dbReference type="SAM" id="SignalP"/>
    </source>
</evidence>
<sequence length="334" mass="35362">MKRNKMAGFILPVLLMGTILSACGADNGSNGGNASGSASPSSSAGAASPSASAAASASSSASADSGVKTYKDALNREVEVPANPQRIVALTNYGELASLGVKPAGTLDYYLDKYSADETAGVQSVGDQEADLEKVAAVNPDLIVLSSYFKPEVIESLQKIAPTIATPWGQPPLTELDTLAGLLGKEDAEKAWQDAYKAKAAEVKAKIQPNVKEGSTAVVLQFWSKAIYQHATQVFSPLFDDLGFVPTEKEKALTASAEISEEGVVDYAGDADYLFILVDGDADKQRVSELEASAWKNLPAVKNKHVYLVDSARWNDYSTAAMEWILEDVEKMLG</sequence>
<accession>A0A7X0SNG0</accession>
<evidence type="ECO:0000256" key="2">
    <source>
        <dbReference type="ARBA" id="ARBA00008814"/>
    </source>
</evidence>
<dbReference type="InterPro" id="IPR002491">
    <property type="entry name" value="ABC_transptr_periplasmic_BD"/>
</dbReference>
<evidence type="ECO:0000256" key="5">
    <source>
        <dbReference type="SAM" id="MobiDB-lite"/>
    </source>
</evidence>
<gene>
    <name evidence="8" type="ORF">H7C18_19670</name>
</gene>
<dbReference type="Pfam" id="PF01497">
    <property type="entry name" value="Peripla_BP_2"/>
    <property type="match status" value="1"/>
</dbReference>
<dbReference type="PANTHER" id="PTHR30532:SF26">
    <property type="entry name" value="IRON(3+)-HYDROXAMATE-BINDING PROTEIN FHUD"/>
    <property type="match status" value="1"/>
</dbReference>
<evidence type="ECO:0000313" key="8">
    <source>
        <dbReference type="EMBL" id="MBB6733141.1"/>
    </source>
</evidence>
<dbReference type="SUPFAM" id="SSF53807">
    <property type="entry name" value="Helical backbone' metal receptor"/>
    <property type="match status" value="1"/>
</dbReference>
<dbReference type="Gene3D" id="3.40.50.1980">
    <property type="entry name" value="Nitrogenase molybdenum iron protein domain"/>
    <property type="match status" value="2"/>
</dbReference>
<evidence type="ECO:0000259" key="7">
    <source>
        <dbReference type="PROSITE" id="PS50983"/>
    </source>
</evidence>
<feature type="chain" id="PRO_5039346360" evidence="6">
    <location>
        <begin position="25"/>
        <end position="334"/>
    </location>
</feature>
<dbReference type="PROSITE" id="PS50983">
    <property type="entry name" value="FE_B12_PBP"/>
    <property type="match status" value="1"/>
</dbReference>
<keyword evidence="3" id="KW-0813">Transport</keyword>
<dbReference type="GO" id="GO:1901678">
    <property type="term" value="P:iron coordination entity transport"/>
    <property type="evidence" value="ECO:0007669"/>
    <property type="project" value="UniProtKB-ARBA"/>
</dbReference>
<evidence type="ECO:0000256" key="1">
    <source>
        <dbReference type="ARBA" id="ARBA00004196"/>
    </source>
</evidence>
<comment type="caution">
    <text evidence="8">The sequence shown here is derived from an EMBL/GenBank/DDBJ whole genome shotgun (WGS) entry which is preliminary data.</text>
</comment>
<evidence type="ECO:0000256" key="3">
    <source>
        <dbReference type="ARBA" id="ARBA00022448"/>
    </source>
</evidence>
<evidence type="ECO:0000256" key="4">
    <source>
        <dbReference type="ARBA" id="ARBA00022729"/>
    </source>
</evidence>
<feature type="domain" description="Fe/B12 periplasmic-binding" evidence="7">
    <location>
        <begin position="76"/>
        <end position="334"/>
    </location>
</feature>
<organism evidence="8 9">
    <name type="scientific">Cohnella zeiphila</name>
    <dbReference type="NCBI Taxonomy" id="2761120"/>
    <lineage>
        <taxon>Bacteria</taxon>
        <taxon>Bacillati</taxon>
        <taxon>Bacillota</taxon>
        <taxon>Bacilli</taxon>
        <taxon>Bacillales</taxon>
        <taxon>Paenibacillaceae</taxon>
        <taxon>Cohnella</taxon>
    </lineage>
</organism>
<keyword evidence="9" id="KW-1185">Reference proteome</keyword>
<proteinExistence type="inferred from homology"/>
<dbReference type="PANTHER" id="PTHR30532">
    <property type="entry name" value="IRON III DICITRATE-BINDING PERIPLASMIC PROTEIN"/>
    <property type="match status" value="1"/>
</dbReference>
<feature type="signal peptide" evidence="6">
    <location>
        <begin position="1"/>
        <end position="24"/>
    </location>
</feature>
<feature type="region of interest" description="Disordered" evidence="5">
    <location>
        <begin position="30"/>
        <end position="49"/>
    </location>
</feature>
<dbReference type="EMBL" id="JACJVO010000024">
    <property type="protein sequence ID" value="MBB6733141.1"/>
    <property type="molecule type" value="Genomic_DNA"/>
</dbReference>
<keyword evidence="4 6" id="KW-0732">Signal</keyword>